<reference evidence="7" key="1">
    <citation type="submission" date="2016-06" db="EMBL/GenBank/DDBJ databases">
        <authorList>
            <person name="Varghese N."/>
            <person name="Submissions Spin"/>
        </authorList>
    </citation>
    <scope>NUCLEOTIDE SEQUENCE [LARGE SCALE GENOMIC DNA]</scope>
    <source>
        <strain evidence="7">DSM 43903</strain>
    </source>
</reference>
<dbReference type="InterPro" id="IPR001638">
    <property type="entry name" value="Solute-binding_3/MltF_N"/>
</dbReference>
<gene>
    <name evidence="6" type="ORF">GA0070606_5961</name>
</gene>
<dbReference type="STRING" id="47855.GA0070606_5961"/>
<accession>A0A1C6W0L1</accession>
<dbReference type="InterPro" id="IPR051455">
    <property type="entry name" value="Bact_solute-bind_prot3"/>
</dbReference>
<dbReference type="GO" id="GO:0005576">
    <property type="term" value="C:extracellular region"/>
    <property type="evidence" value="ECO:0007669"/>
    <property type="project" value="TreeGrafter"/>
</dbReference>
<dbReference type="Pfam" id="PF00497">
    <property type="entry name" value="SBP_bac_3"/>
    <property type="match status" value="1"/>
</dbReference>
<comment type="similarity">
    <text evidence="1">Belongs to the bacterial solute-binding protein 3 family.</text>
</comment>
<protein>
    <submittedName>
        <fullName evidence="6">Amino acid ABC transporter substrate-binding protein, PAAT family</fullName>
    </submittedName>
</protein>
<feature type="domain" description="Solute-binding protein family 3/N-terminal" evidence="5">
    <location>
        <begin position="97"/>
        <end position="350"/>
    </location>
</feature>
<dbReference type="RefSeq" id="WP_091106440.1">
    <property type="nucleotide sequence ID" value="NZ_FMHZ01000002.1"/>
</dbReference>
<dbReference type="SUPFAM" id="SSF53850">
    <property type="entry name" value="Periplasmic binding protein-like II"/>
    <property type="match status" value="1"/>
</dbReference>
<dbReference type="EMBL" id="FMHZ01000002">
    <property type="protein sequence ID" value="SCL72119.1"/>
    <property type="molecule type" value="Genomic_DNA"/>
</dbReference>
<sequence length="379" mass="40605">MTAPRPAPTRARRRAHHLVEAAARLPHPRAAGRAASLALLAALAGCAAPASPAPAPPARPPGVATVPTTDATGGVCPVRRSLPPDPTPPRRILARGELVAGVDPSDATMSHWDARTQRFEGFNIELMLAVARALWPADDPRSRLTFKAVPPGQGAFTMLENGEIDVVATSLTASCERARRVLFSNDYLDSGQTVLVRRHADGTPEFAGMEQLGGRRVCAAANTTSLAMIAGYRTAGGARPVPVQAPHPVDCLVMLRQGQVDGVSTDDNILLGFVRMAPDTTLVTEAPRPERRSCDHHRDENCTWFTDEPHAFAFHLTDGRELVAFVNHVLAQPRTASVWQRAHDRWLAGHRDRGMPSPGPATTVWPPPDPAPATARPAD</sequence>
<evidence type="ECO:0000256" key="4">
    <source>
        <dbReference type="SAM" id="MobiDB-lite"/>
    </source>
</evidence>
<dbReference type="GO" id="GO:0006865">
    <property type="term" value="P:amino acid transport"/>
    <property type="evidence" value="ECO:0007669"/>
    <property type="project" value="TreeGrafter"/>
</dbReference>
<keyword evidence="2" id="KW-0813">Transport</keyword>
<dbReference type="Gene3D" id="3.40.190.10">
    <property type="entry name" value="Periplasmic binding protein-like II"/>
    <property type="match status" value="2"/>
</dbReference>
<keyword evidence="7" id="KW-1185">Reference proteome</keyword>
<evidence type="ECO:0000313" key="7">
    <source>
        <dbReference type="Proteomes" id="UP000199001"/>
    </source>
</evidence>
<dbReference type="PANTHER" id="PTHR30085">
    <property type="entry name" value="AMINO ACID ABC TRANSPORTER PERMEASE"/>
    <property type="match status" value="1"/>
</dbReference>
<keyword evidence="3" id="KW-0732">Signal</keyword>
<evidence type="ECO:0000256" key="3">
    <source>
        <dbReference type="ARBA" id="ARBA00022729"/>
    </source>
</evidence>
<evidence type="ECO:0000259" key="5">
    <source>
        <dbReference type="SMART" id="SM00062"/>
    </source>
</evidence>
<organism evidence="6 7">
    <name type="scientific">Micromonospora citrea</name>
    <dbReference type="NCBI Taxonomy" id="47855"/>
    <lineage>
        <taxon>Bacteria</taxon>
        <taxon>Bacillati</taxon>
        <taxon>Actinomycetota</taxon>
        <taxon>Actinomycetes</taxon>
        <taxon>Micromonosporales</taxon>
        <taxon>Micromonosporaceae</taxon>
        <taxon>Micromonospora</taxon>
    </lineage>
</organism>
<feature type="region of interest" description="Disordered" evidence="4">
    <location>
        <begin position="349"/>
        <end position="379"/>
    </location>
</feature>
<feature type="region of interest" description="Disordered" evidence="4">
    <location>
        <begin position="49"/>
        <end position="90"/>
    </location>
</feature>
<dbReference type="GO" id="GO:0030288">
    <property type="term" value="C:outer membrane-bounded periplasmic space"/>
    <property type="evidence" value="ECO:0007669"/>
    <property type="project" value="TreeGrafter"/>
</dbReference>
<dbReference type="OrthoDB" id="9807888at2"/>
<feature type="compositionally biased region" description="Pro residues" evidence="4">
    <location>
        <begin position="51"/>
        <end position="60"/>
    </location>
</feature>
<evidence type="ECO:0000256" key="2">
    <source>
        <dbReference type="ARBA" id="ARBA00022448"/>
    </source>
</evidence>
<evidence type="ECO:0000256" key="1">
    <source>
        <dbReference type="ARBA" id="ARBA00010333"/>
    </source>
</evidence>
<evidence type="ECO:0000313" key="6">
    <source>
        <dbReference type="EMBL" id="SCL72119.1"/>
    </source>
</evidence>
<dbReference type="SMART" id="SM00062">
    <property type="entry name" value="PBPb"/>
    <property type="match status" value="1"/>
</dbReference>
<dbReference type="Proteomes" id="UP000199001">
    <property type="component" value="Unassembled WGS sequence"/>
</dbReference>
<name>A0A1C6W0L1_9ACTN</name>
<dbReference type="AlphaFoldDB" id="A0A1C6W0L1"/>
<proteinExistence type="inferred from homology"/>
<dbReference type="PANTHER" id="PTHR30085:SF6">
    <property type="entry name" value="ABC TRANSPORTER GLUTAMINE-BINDING PROTEIN GLNH"/>
    <property type="match status" value="1"/>
</dbReference>